<feature type="binding site" evidence="5">
    <location>
        <position position="340"/>
    </location>
    <ligand>
        <name>L-glutamate</name>
        <dbReference type="ChEBI" id="CHEBI:29985"/>
    </ligand>
</feature>
<protein>
    <recommendedName>
        <fullName evidence="3 12">Glutamine synthetase</fullName>
        <ecNumber evidence="2 12">6.3.1.2</ecNumber>
    </recommendedName>
</protein>
<feature type="binding site" evidence="7">
    <location>
        <position position="130"/>
    </location>
    <ligand>
        <name>Mg(2+)</name>
        <dbReference type="ChEBI" id="CHEBI:18420"/>
        <label>1</label>
    </ligand>
</feature>
<feature type="binding site" evidence="7">
    <location>
        <position position="213"/>
    </location>
    <ligand>
        <name>Mg(2+)</name>
        <dbReference type="ChEBI" id="CHEBI:18420"/>
        <label>1</label>
    </ligand>
</feature>
<evidence type="ECO:0000256" key="8">
    <source>
        <dbReference type="PIRSR" id="PIRSR604809-50"/>
    </source>
</evidence>
<evidence type="ECO:0000256" key="1">
    <source>
        <dbReference type="ARBA" id="ARBA00009897"/>
    </source>
</evidence>
<evidence type="ECO:0000256" key="7">
    <source>
        <dbReference type="PIRSR" id="PIRSR604809-3"/>
    </source>
</evidence>
<sequence>MSAAKVLKMMKDNEVKFVDLRFTDSRGKEQHVTLPASEINNAFFKDGKMFDGSSIAGWKGIHESDMVLMPDADTAVMDPFTDEPNMILRCDILEPSTMKGYERDPRSVARRAEEYLKSTGIADSALFGPENEFFILDDVRWGVTMEGAFYKVDSDEAHWNSERVFEGGNIGHRPSIKGGYFPVPPVDSLNDIRAAMCLAMEEMGLVVEVHHHEVATAGQCEIGVGANTLVKKADEVQILKYVVWNVAHAYGKTATFMPKPLVGDNGSGMHVHMSLAKAGKNIFAGNKYGGLSEMALYYIGGIIKHARALNAFTNASTNSYKRLVPGFEAPVMLAYSARNRSASIRIPHVSNPKARRIEVRFPDSTANPYLSFAAMMMAGLDGIQNKIHPGDAMDKDLYDLPAEEAKAIPTVCHALDQALAALDEDRKFLTQGGVFTDDMIDGYIGLKMSEVTRLRMTTHPVEFDLYYSL</sequence>
<feature type="binding site" evidence="6">
    <location>
        <position position="353"/>
    </location>
    <ligand>
        <name>ATP</name>
        <dbReference type="ChEBI" id="CHEBI:30616"/>
    </ligand>
</feature>
<reference evidence="15 16" key="1">
    <citation type="submission" date="2018-07" db="EMBL/GenBank/DDBJ databases">
        <title>Genomic Encyclopedia of Type Strains, Phase IV (KMG-IV): sequencing the most valuable type-strain genomes for metagenomic binning, comparative biology and taxonomic classification.</title>
        <authorList>
            <person name="Goeker M."/>
        </authorList>
    </citation>
    <scope>NUCLEOTIDE SEQUENCE [LARGE SCALE GENOMIC DNA]</scope>
    <source>
        <strain evidence="15 16">DSM 26407</strain>
    </source>
</reference>
<dbReference type="InterPro" id="IPR014746">
    <property type="entry name" value="Gln_synth/guanido_kin_cat_dom"/>
</dbReference>
<evidence type="ECO:0000256" key="12">
    <source>
        <dbReference type="RuleBase" id="RU004356"/>
    </source>
</evidence>
<feature type="binding site" evidence="5">
    <location>
        <position position="322"/>
    </location>
    <ligand>
        <name>L-glutamate</name>
        <dbReference type="ChEBI" id="CHEBI:29985"/>
    </ligand>
</feature>
<keyword evidence="8" id="KW-0597">Phosphoprotein</keyword>
<dbReference type="PANTHER" id="PTHR43407:SF2">
    <property type="entry name" value="GLUTAMINE SYNTHETASE"/>
    <property type="match status" value="1"/>
</dbReference>
<dbReference type="InterPro" id="IPR036651">
    <property type="entry name" value="Gln_synt_N_sf"/>
</dbReference>
<dbReference type="OrthoDB" id="9807095at2"/>
<feature type="modified residue" description="O-AMP-tyrosine" evidence="8">
    <location>
        <position position="398"/>
    </location>
</feature>
<evidence type="ECO:0000256" key="2">
    <source>
        <dbReference type="ARBA" id="ARBA00012937"/>
    </source>
</evidence>
<dbReference type="GO" id="GO:0006542">
    <property type="term" value="P:glutamine biosynthetic process"/>
    <property type="evidence" value="ECO:0007669"/>
    <property type="project" value="InterPro"/>
</dbReference>
<evidence type="ECO:0000256" key="10">
    <source>
        <dbReference type="RuleBase" id="RU000384"/>
    </source>
</evidence>
<feature type="domain" description="GS beta-grasp" evidence="13">
    <location>
        <begin position="13"/>
        <end position="97"/>
    </location>
</feature>
<dbReference type="Gene3D" id="3.10.20.70">
    <property type="entry name" value="Glutamine synthetase, N-terminal domain"/>
    <property type="match status" value="1"/>
</dbReference>
<dbReference type="Pfam" id="PF03951">
    <property type="entry name" value="Gln-synt_N"/>
    <property type="match status" value="1"/>
</dbReference>
<proteinExistence type="inferred from homology"/>
<feature type="binding site" evidence="7">
    <location>
        <position position="270"/>
    </location>
    <ligand>
        <name>Mg(2+)</name>
        <dbReference type="ChEBI" id="CHEBI:18420"/>
        <label>1</label>
    </ligand>
</feature>
<feature type="binding site" evidence="7">
    <location>
        <position position="221"/>
    </location>
    <ligand>
        <name>Mg(2+)</name>
        <dbReference type="ChEBI" id="CHEBI:18420"/>
        <label>1</label>
    </ligand>
</feature>
<feature type="binding site" evidence="6">
    <location>
        <position position="208"/>
    </location>
    <ligand>
        <name>ATP</name>
        <dbReference type="ChEBI" id="CHEBI:30616"/>
    </ligand>
</feature>
<name>A0A369CGQ2_9GAMM</name>
<dbReference type="PROSITE" id="PS00181">
    <property type="entry name" value="GLNA_ATP"/>
    <property type="match status" value="1"/>
</dbReference>
<evidence type="ECO:0000256" key="11">
    <source>
        <dbReference type="RuleBase" id="RU000387"/>
    </source>
</evidence>
<dbReference type="FunFam" id="3.10.20.70:FF:000001">
    <property type="entry name" value="Glutamine synthetase"/>
    <property type="match status" value="1"/>
</dbReference>
<dbReference type="Gene3D" id="3.30.590.10">
    <property type="entry name" value="Glutamine synthetase/guanido kinase, catalytic domain"/>
    <property type="match status" value="1"/>
</dbReference>
<dbReference type="AlphaFoldDB" id="A0A369CGQ2"/>
<dbReference type="PROSITE" id="PS00180">
    <property type="entry name" value="GLNA_1"/>
    <property type="match status" value="1"/>
</dbReference>
<comment type="subcellular location">
    <subcellularLocation>
        <location evidence="11">Cytoplasm</location>
    </subcellularLocation>
</comment>
<dbReference type="FunFam" id="3.30.590.10:FF:000001">
    <property type="entry name" value="Glutamine synthetase"/>
    <property type="match status" value="1"/>
</dbReference>
<dbReference type="SMART" id="SM01230">
    <property type="entry name" value="Gln-synt_C"/>
    <property type="match status" value="1"/>
</dbReference>
<dbReference type="SUPFAM" id="SSF55931">
    <property type="entry name" value="Glutamine synthetase/guanido kinase"/>
    <property type="match status" value="1"/>
</dbReference>
<dbReference type="PROSITE" id="PS00182">
    <property type="entry name" value="GLNA_ADENYLATION"/>
    <property type="match status" value="1"/>
</dbReference>
<keyword evidence="16" id="KW-1185">Reference proteome</keyword>
<feature type="binding site" evidence="6">
    <location>
        <position position="340"/>
    </location>
    <ligand>
        <name>ATP</name>
        <dbReference type="ChEBI" id="CHEBI:30616"/>
    </ligand>
</feature>
<gene>
    <name evidence="15" type="ORF">DFQ59_101543</name>
</gene>
<evidence type="ECO:0000256" key="5">
    <source>
        <dbReference type="PIRSR" id="PIRSR604809-1"/>
    </source>
</evidence>
<dbReference type="PROSITE" id="PS51986">
    <property type="entry name" value="GS_BETA_GRASP"/>
    <property type="match status" value="1"/>
</dbReference>
<dbReference type="PROSITE" id="PS51987">
    <property type="entry name" value="GS_CATALYTIC"/>
    <property type="match status" value="1"/>
</dbReference>
<comment type="subunit">
    <text evidence="11">Oligomer of 12 subunits arranged in the form of two hexagons.</text>
</comment>
<evidence type="ECO:0000313" key="16">
    <source>
        <dbReference type="Proteomes" id="UP000252707"/>
    </source>
</evidence>
<feature type="binding site" evidence="6">
    <location>
        <begin position="272"/>
        <end position="274"/>
    </location>
    <ligand>
        <name>ATP</name>
        <dbReference type="ChEBI" id="CHEBI:30616"/>
    </ligand>
</feature>
<dbReference type="NCBIfam" id="NF007006">
    <property type="entry name" value="PRK09469.1"/>
    <property type="match status" value="1"/>
</dbReference>
<dbReference type="RefSeq" id="WP_114278106.1">
    <property type="nucleotide sequence ID" value="NZ_QPJY01000001.1"/>
</dbReference>
<comment type="catalytic activity">
    <reaction evidence="4 12">
        <text>L-glutamate + NH4(+) + ATP = L-glutamine + ADP + phosphate + H(+)</text>
        <dbReference type="Rhea" id="RHEA:16169"/>
        <dbReference type="ChEBI" id="CHEBI:15378"/>
        <dbReference type="ChEBI" id="CHEBI:28938"/>
        <dbReference type="ChEBI" id="CHEBI:29985"/>
        <dbReference type="ChEBI" id="CHEBI:30616"/>
        <dbReference type="ChEBI" id="CHEBI:43474"/>
        <dbReference type="ChEBI" id="CHEBI:58359"/>
        <dbReference type="ChEBI" id="CHEBI:456216"/>
        <dbReference type="EC" id="6.3.1.2"/>
    </reaction>
</comment>
<evidence type="ECO:0000256" key="9">
    <source>
        <dbReference type="PROSITE-ProRule" id="PRU01330"/>
    </source>
</evidence>
<dbReference type="GO" id="GO:0046872">
    <property type="term" value="F:metal ion binding"/>
    <property type="evidence" value="ECO:0007669"/>
    <property type="project" value="UniProtKB-KW"/>
</dbReference>
<feature type="binding site" evidence="5">
    <location>
        <begin position="265"/>
        <end position="266"/>
    </location>
    <ligand>
        <name>L-glutamate</name>
        <dbReference type="ChEBI" id="CHEBI:29985"/>
    </ligand>
</feature>
<evidence type="ECO:0000256" key="3">
    <source>
        <dbReference type="ARBA" id="ARBA00021364"/>
    </source>
</evidence>
<dbReference type="InterPro" id="IPR008147">
    <property type="entry name" value="Gln_synt_N"/>
</dbReference>
<evidence type="ECO:0000259" key="14">
    <source>
        <dbReference type="PROSITE" id="PS51987"/>
    </source>
</evidence>
<feature type="binding site" evidence="5">
    <location>
        <position position="360"/>
    </location>
    <ligand>
        <name>L-glutamate</name>
        <dbReference type="ChEBI" id="CHEBI:29985"/>
    </ligand>
</feature>
<dbReference type="GO" id="GO:0019740">
    <property type="term" value="P:nitrogen utilization"/>
    <property type="evidence" value="ECO:0007669"/>
    <property type="project" value="TreeGrafter"/>
</dbReference>
<evidence type="ECO:0000259" key="13">
    <source>
        <dbReference type="PROSITE" id="PS51986"/>
    </source>
</evidence>
<dbReference type="InterPro" id="IPR008146">
    <property type="entry name" value="Gln_synth_cat_dom"/>
</dbReference>
<accession>A0A369CGQ2</accession>
<feature type="domain" description="GS catalytic" evidence="14">
    <location>
        <begin position="105"/>
        <end position="469"/>
    </location>
</feature>
<feature type="binding site" evidence="7">
    <location>
        <position position="358"/>
    </location>
    <ligand>
        <name>Mg(2+)</name>
        <dbReference type="ChEBI" id="CHEBI:18420"/>
        <label>1</label>
    </ligand>
</feature>
<organism evidence="15 16">
    <name type="scientific">Thioalbus denitrificans</name>
    <dbReference type="NCBI Taxonomy" id="547122"/>
    <lineage>
        <taxon>Bacteria</taxon>
        <taxon>Pseudomonadati</taxon>
        <taxon>Pseudomonadota</taxon>
        <taxon>Gammaproteobacteria</taxon>
        <taxon>Chromatiales</taxon>
        <taxon>Ectothiorhodospiraceae</taxon>
        <taxon>Thioalbus</taxon>
    </lineage>
</organism>
<comment type="caution">
    <text evidence="15">The sequence shown here is derived from an EMBL/GenBank/DDBJ whole genome shotgun (WGS) entry which is preliminary data.</text>
</comment>
<keyword evidence="11" id="KW-0963">Cytoplasm</keyword>
<dbReference type="Pfam" id="PF00120">
    <property type="entry name" value="Gln-synt_C"/>
    <property type="match status" value="1"/>
</dbReference>
<dbReference type="GO" id="GO:0004356">
    <property type="term" value="F:glutamine synthetase activity"/>
    <property type="evidence" value="ECO:0007669"/>
    <property type="project" value="UniProtKB-EC"/>
</dbReference>
<keyword evidence="7" id="KW-0479">Metal-binding</keyword>
<evidence type="ECO:0000256" key="4">
    <source>
        <dbReference type="ARBA" id="ARBA00049436"/>
    </source>
</evidence>
<comment type="similarity">
    <text evidence="1 9 10">Belongs to the glutamine synthetase family.</text>
</comment>
<keyword evidence="6 12" id="KW-0547">Nucleotide-binding</keyword>
<dbReference type="NCBIfam" id="TIGR00653">
    <property type="entry name" value="GlnA"/>
    <property type="match status" value="1"/>
</dbReference>
<dbReference type="GO" id="GO:0005524">
    <property type="term" value="F:ATP binding"/>
    <property type="evidence" value="ECO:0007669"/>
    <property type="project" value="UniProtKB-KW"/>
</dbReference>
<keyword evidence="6 12" id="KW-0067">ATP-binding</keyword>
<dbReference type="EC" id="6.3.1.2" evidence="2 12"/>
<dbReference type="PANTHER" id="PTHR43407">
    <property type="entry name" value="GLUTAMINE SYNTHETASE"/>
    <property type="match status" value="1"/>
</dbReference>
<evidence type="ECO:0000256" key="6">
    <source>
        <dbReference type="PIRSR" id="PIRSR604809-2"/>
    </source>
</evidence>
<dbReference type="InterPro" id="IPR004809">
    <property type="entry name" value="Gln_synth_I"/>
</dbReference>
<dbReference type="InterPro" id="IPR027303">
    <property type="entry name" value="Gln_synth_gly_rich_site"/>
</dbReference>
<dbReference type="EMBL" id="QPJY01000001">
    <property type="protein sequence ID" value="RCX33242.1"/>
    <property type="molecule type" value="Genomic_DNA"/>
</dbReference>
<keyword evidence="7" id="KW-0460">Magnesium</keyword>
<dbReference type="SUPFAM" id="SSF54368">
    <property type="entry name" value="Glutamine synthetase, N-terminal domain"/>
    <property type="match status" value="1"/>
</dbReference>
<feature type="binding site" evidence="7">
    <location>
        <position position="132"/>
    </location>
    <ligand>
        <name>Mg(2+)</name>
        <dbReference type="ChEBI" id="CHEBI:18420"/>
        <label>1</label>
    </ligand>
</feature>
<evidence type="ECO:0000313" key="15">
    <source>
        <dbReference type="EMBL" id="RCX33242.1"/>
    </source>
</evidence>
<dbReference type="Proteomes" id="UP000252707">
    <property type="component" value="Unassembled WGS sequence"/>
</dbReference>
<dbReference type="GO" id="GO:0005737">
    <property type="term" value="C:cytoplasm"/>
    <property type="evidence" value="ECO:0007669"/>
    <property type="project" value="UniProtKB-SubCell"/>
</dbReference>
<dbReference type="InterPro" id="IPR001637">
    <property type="entry name" value="Gln_synth_I_adenylation_site"/>
</dbReference>
<dbReference type="GO" id="GO:0016020">
    <property type="term" value="C:membrane"/>
    <property type="evidence" value="ECO:0007669"/>
    <property type="project" value="TreeGrafter"/>
</dbReference>
<dbReference type="InterPro" id="IPR027302">
    <property type="entry name" value="Gln_synth_N_conserv_site"/>
</dbReference>
<feature type="binding site" evidence="5">
    <location>
        <position position="328"/>
    </location>
    <ligand>
        <name>L-glutamate</name>
        <dbReference type="ChEBI" id="CHEBI:29985"/>
    </ligand>
</feature>
<comment type="cofactor">
    <cofactor evidence="7">
        <name>Mg(2+)</name>
        <dbReference type="ChEBI" id="CHEBI:18420"/>
    </cofactor>
    <text evidence="7">Binds 2 Mg(2+) ions per subunit.</text>
</comment>
<keyword evidence="12" id="KW-0436">Ligase</keyword>